<evidence type="ECO:0000256" key="5">
    <source>
        <dbReference type="ARBA" id="ARBA00022989"/>
    </source>
</evidence>
<keyword evidence="2 8" id="KW-0812">Transmembrane</keyword>
<feature type="transmembrane region" description="Helical" evidence="8">
    <location>
        <begin position="258"/>
        <end position="281"/>
    </location>
</feature>
<dbReference type="Pfam" id="PF00005">
    <property type="entry name" value="ABC_tran"/>
    <property type="match status" value="1"/>
</dbReference>
<evidence type="ECO:0000256" key="2">
    <source>
        <dbReference type="ARBA" id="ARBA00022692"/>
    </source>
</evidence>
<dbReference type="InterPro" id="IPR027417">
    <property type="entry name" value="P-loop_NTPase"/>
</dbReference>
<feature type="transmembrane region" description="Helical" evidence="8">
    <location>
        <begin position="407"/>
        <end position="430"/>
    </location>
</feature>
<evidence type="ECO:0000259" key="9">
    <source>
        <dbReference type="PROSITE" id="PS50893"/>
    </source>
</evidence>
<dbReference type="GO" id="GO:0140359">
    <property type="term" value="F:ABC-type transporter activity"/>
    <property type="evidence" value="ECO:0007669"/>
    <property type="project" value="InterPro"/>
</dbReference>
<proteinExistence type="predicted"/>
<feature type="compositionally biased region" description="Basic and acidic residues" evidence="7">
    <location>
        <begin position="516"/>
        <end position="530"/>
    </location>
</feature>
<evidence type="ECO:0000256" key="8">
    <source>
        <dbReference type="SAM" id="Phobius"/>
    </source>
</evidence>
<evidence type="ECO:0000256" key="4">
    <source>
        <dbReference type="ARBA" id="ARBA00022840"/>
    </source>
</evidence>
<feature type="transmembrane region" description="Helical" evidence="8">
    <location>
        <begin position="347"/>
        <end position="370"/>
    </location>
</feature>
<dbReference type="InterPro" id="IPR026082">
    <property type="entry name" value="ABCA"/>
</dbReference>
<feature type="transmembrane region" description="Helical" evidence="8">
    <location>
        <begin position="976"/>
        <end position="1001"/>
    </location>
</feature>
<reference evidence="10" key="1">
    <citation type="submission" date="2023-03" db="EMBL/GenBank/DDBJ databases">
        <authorList>
            <person name="Steffen K."/>
            <person name="Cardenas P."/>
        </authorList>
    </citation>
    <scope>NUCLEOTIDE SEQUENCE</scope>
</reference>
<dbReference type="GO" id="GO:0016020">
    <property type="term" value="C:membrane"/>
    <property type="evidence" value="ECO:0007669"/>
    <property type="project" value="UniProtKB-SubCell"/>
</dbReference>
<organism evidence="10 11">
    <name type="scientific">Geodia barretti</name>
    <name type="common">Barrett's horny sponge</name>
    <dbReference type="NCBI Taxonomy" id="519541"/>
    <lineage>
        <taxon>Eukaryota</taxon>
        <taxon>Metazoa</taxon>
        <taxon>Porifera</taxon>
        <taxon>Demospongiae</taxon>
        <taxon>Heteroscleromorpha</taxon>
        <taxon>Tetractinellida</taxon>
        <taxon>Astrophorina</taxon>
        <taxon>Geodiidae</taxon>
        <taxon>Geodia</taxon>
    </lineage>
</organism>
<dbReference type="PANTHER" id="PTHR19229:SF250">
    <property type="entry name" value="ABC TRANSPORTER DOMAIN-CONTAINING PROTEIN-RELATED"/>
    <property type="match status" value="1"/>
</dbReference>
<dbReference type="GO" id="GO:0016887">
    <property type="term" value="F:ATP hydrolysis activity"/>
    <property type="evidence" value="ECO:0007669"/>
    <property type="project" value="InterPro"/>
</dbReference>
<feature type="transmembrane region" description="Helical" evidence="8">
    <location>
        <begin position="376"/>
        <end position="395"/>
    </location>
</feature>
<dbReference type="PANTHER" id="PTHR19229">
    <property type="entry name" value="ATP-BINDING CASSETTE TRANSPORTER SUBFAMILY A ABCA"/>
    <property type="match status" value="1"/>
</dbReference>
<dbReference type="GO" id="GO:0005319">
    <property type="term" value="F:lipid transporter activity"/>
    <property type="evidence" value="ECO:0007669"/>
    <property type="project" value="TreeGrafter"/>
</dbReference>
<dbReference type="InterPro" id="IPR003439">
    <property type="entry name" value="ABC_transporter-like_ATP-bd"/>
</dbReference>
<protein>
    <submittedName>
        <fullName evidence="10">ATP-binding cassette sub-family A member 3</fullName>
    </submittedName>
</protein>
<evidence type="ECO:0000256" key="6">
    <source>
        <dbReference type="ARBA" id="ARBA00023136"/>
    </source>
</evidence>
<dbReference type="FunFam" id="3.40.50.300:FF:000933">
    <property type="entry name" value="ABC transporter A family member 7"/>
    <property type="match status" value="1"/>
</dbReference>
<dbReference type="SUPFAM" id="SSF52540">
    <property type="entry name" value="P-loop containing nucleoside triphosphate hydrolases"/>
    <property type="match status" value="1"/>
</dbReference>
<evidence type="ECO:0000256" key="1">
    <source>
        <dbReference type="ARBA" id="ARBA00004141"/>
    </source>
</evidence>
<name>A0AA35W0J4_GEOBA</name>
<comment type="subcellular location">
    <subcellularLocation>
        <location evidence="1">Membrane</location>
        <topology evidence="1">Multi-pass membrane protein</topology>
    </subcellularLocation>
</comment>
<dbReference type="AlphaFoldDB" id="A0AA35W0J4"/>
<feature type="transmembrane region" description="Helical" evidence="8">
    <location>
        <begin position="32"/>
        <end position="51"/>
    </location>
</feature>
<keyword evidence="11" id="KW-1185">Reference proteome</keyword>
<feature type="compositionally biased region" description="Pro residues" evidence="7">
    <location>
        <begin position="880"/>
        <end position="892"/>
    </location>
</feature>
<evidence type="ECO:0000256" key="3">
    <source>
        <dbReference type="ARBA" id="ARBA00022741"/>
    </source>
</evidence>
<feature type="domain" description="ABC transporter" evidence="9">
    <location>
        <begin position="543"/>
        <end position="781"/>
    </location>
</feature>
<comment type="caution">
    <text evidence="10">The sequence shown here is derived from an EMBL/GenBank/DDBJ whole genome shotgun (WGS) entry which is preliminary data.</text>
</comment>
<evidence type="ECO:0000313" key="11">
    <source>
        <dbReference type="Proteomes" id="UP001174909"/>
    </source>
</evidence>
<dbReference type="InterPro" id="IPR013525">
    <property type="entry name" value="ABC2_TM"/>
</dbReference>
<dbReference type="SMART" id="SM00382">
    <property type="entry name" value="AAA"/>
    <property type="match status" value="1"/>
</dbReference>
<feature type="region of interest" description="Disordered" evidence="7">
    <location>
        <begin position="508"/>
        <end position="531"/>
    </location>
</feature>
<feature type="transmembrane region" description="Helical" evidence="8">
    <location>
        <begin position="450"/>
        <end position="473"/>
    </location>
</feature>
<dbReference type="InterPro" id="IPR017871">
    <property type="entry name" value="ABC_transporter-like_CS"/>
</dbReference>
<sequence length="1096" mass="121553">MAGEVASNAQSYGGSSCLCTWKTSILQIRRPIGTVFELLIPPLAVVVLIGLRFGIFQPEDQCFTTFPSDPLTVPLPNNTYQIFYTPINNDTERIASCISKALPFANVMGVENEQMLLGNLSENSVDPPLEFTMRIPVDDSNFTIPVRGDAGCFIGGAGIVFNNVNRTKNDGRLEYTLRLRHEVGEDDSWETREAAPNFQLTGPRVRNNFYLSEGFVHLQNVVGEAIIRLMANSDMTECEGVLQPEISVSMRQLPYPQYTIDVFLSIIVTILPFFVILAYIYSAGIFTKELVLEKETRIRESMLMMGLQQWVLWTTWFIKQFILLLISAIFVTILLKFGQVFPNSDFLLLLIFFILYIISFISFCFFLSVWFNTARVGLLVGFLGWFMNYVPYLFVPGQYNNLDLGGKIAFCILSNSCMGLGINTISLLEIRGEGVQWGNFAEDISLDDDFHLGYVFLMLIVDSIVYMLIAWYVNGVKPGQYGVPKPIYFPFQPSYWLGRPLTSKTKKANQLVSERTGGHDPSAHEDEPKDLPVGISINNLTKIYDENLLVKLLASHEEREKRRKVAVDSLNLNMYEGQITALLGHNGAGKTTTMSILTGLYTPTGGTAVINGYDIRSNMDQIRHSLGICPQHNVLFDRLTVREHLTLFGRLKGLNGKEAKAEADSMIEDLQLKDKRDVPSSSLSGGMKRKLSVGIALIGGSKIVVLDEPTSGIDPYARRAIWDLLAKHKKGRTMLLTTHFMDEADLLGDRIAIMAEGKLRCSGSSLFLKSRYGVGYHMVVVKEPSCNSDSVTSIVASLVQGSKKITDVGTELSFVLPSNSTNSFPQLFDTLEARKEQLGIAGFGISITTMEEVFIKVGEGTDESLEKRVKRTGTLTDIPLPSPTQAAPPAPYPEKVASPPEEIAVISQEEPTAAPDDVAVLPQEKVAVDIQTAGDDSSLKTPLSPPKDFVHNTGINLWLQQFSAMLMKRAYNTLRFWQAIISQLILPLLFVLFGLILAVTLPNANENDPIRALTVQNSGLDSSNRTLFFAEFDDLGSVFEFTTVTGIGATSFHLTPTLSTKSWSALVKYPGINRQTAADTGTRFWTSSVPYRMRVS</sequence>
<dbReference type="InterPro" id="IPR003593">
    <property type="entry name" value="AAA+_ATPase"/>
</dbReference>
<keyword evidence="6 8" id="KW-0472">Membrane</keyword>
<dbReference type="GO" id="GO:0005524">
    <property type="term" value="F:ATP binding"/>
    <property type="evidence" value="ECO:0007669"/>
    <property type="project" value="UniProtKB-KW"/>
</dbReference>
<feature type="transmembrane region" description="Helical" evidence="8">
    <location>
        <begin position="310"/>
        <end position="335"/>
    </location>
</feature>
<gene>
    <name evidence="10" type="ORF">GBAR_LOCUS1340</name>
</gene>
<dbReference type="Pfam" id="PF12698">
    <property type="entry name" value="ABC2_membrane_3"/>
    <property type="match status" value="1"/>
</dbReference>
<feature type="region of interest" description="Disordered" evidence="7">
    <location>
        <begin position="875"/>
        <end position="895"/>
    </location>
</feature>
<dbReference type="Gene3D" id="3.40.50.300">
    <property type="entry name" value="P-loop containing nucleotide triphosphate hydrolases"/>
    <property type="match status" value="1"/>
</dbReference>
<dbReference type="EMBL" id="CASHTH010000199">
    <property type="protein sequence ID" value="CAI7993843.1"/>
    <property type="molecule type" value="Genomic_DNA"/>
</dbReference>
<keyword evidence="5 8" id="KW-1133">Transmembrane helix</keyword>
<dbReference type="Proteomes" id="UP001174909">
    <property type="component" value="Unassembled WGS sequence"/>
</dbReference>
<evidence type="ECO:0000313" key="10">
    <source>
        <dbReference type="EMBL" id="CAI7993843.1"/>
    </source>
</evidence>
<evidence type="ECO:0000256" key="7">
    <source>
        <dbReference type="SAM" id="MobiDB-lite"/>
    </source>
</evidence>
<dbReference type="PROSITE" id="PS00211">
    <property type="entry name" value="ABC_TRANSPORTER_1"/>
    <property type="match status" value="1"/>
</dbReference>
<dbReference type="CDD" id="cd03263">
    <property type="entry name" value="ABC_subfamily_A"/>
    <property type="match status" value="1"/>
</dbReference>
<keyword evidence="3" id="KW-0547">Nucleotide-binding</keyword>
<dbReference type="PROSITE" id="PS50893">
    <property type="entry name" value="ABC_TRANSPORTER_2"/>
    <property type="match status" value="1"/>
</dbReference>
<accession>A0AA35W0J4</accession>
<keyword evidence="4 10" id="KW-0067">ATP-binding</keyword>